<dbReference type="GO" id="GO:0005509">
    <property type="term" value="F:calcium ion binding"/>
    <property type="evidence" value="ECO:0007669"/>
    <property type="project" value="InterPro"/>
</dbReference>
<protein>
    <recommendedName>
        <fullName evidence="5">EF-hand domain-containing protein</fullName>
    </recommendedName>
</protein>
<comment type="caution">
    <text evidence="6">The sequence shown here is derived from an EMBL/GenBank/DDBJ whole genome shotgun (WGS) entry which is preliminary data.</text>
</comment>
<keyword evidence="3" id="KW-0106">Calcium</keyword>
<dbReference type="PANTHER" id="PTHR13025">
    <property type="entry name" value="EF-HAND DOMAIN-CONTAINING PROTEIN D"/>
    <property type="match status" value="1"/>
</dbReference>
<feature type="domain" description="EF-hand" evidence="5">
    <location>
        <begin position="48"/>
        <end position="83"/>
    </location>
</feature>
<dbReference type="PANTHER" id="PTHR13025:SF6">
    <property type="entry name" value="EF-HAND DOMAIN-CONTAINING PROTEIN-RELATED"/>
    <property type="match status" value="1"/>
</dbReference>
<dbReference type="InterPro" id="IPR002048">
    <property type="entry name" value="EF_hand_dom"/>
</dbReference>
<dbReference type="CDD" id="cd00051">
    <property type="entry name" value="EFh"/>
    <property type="match status" value="1"/>
</dbReference>
<dbReference type="InterPro" id="IPR018247">
    <property type="entry name" value="EF_Hand_1_Ca_BS"/>
</dbReference>
<evidence type="ECO:0000256" key="1">
    <source>
        <dbReference type="ARBA" id="ARBA00022723"/>
    </source>
</evidence>
<organism evidence="6 7">
    <name type="scientific">Ladona fulva</name>
    <name type="common">Scarce chaser dragonfly</name>
    <name type="synonym">Libellula fulva</name>
    <dbReference type="NCBI Taxonomy" id="123851"/>
    <lineage>
        <taxon>Eukaryota</taxon>
        <taxon>Metazoa</taxon>
        <taxon>Ecdysozoa</taxon>
        <taxon>Arthropoda</taxon>
        <taxon>Hexapoda</taxon>
        <taxon>Insecta</taxon>
        <taxon>Pterygota</taxon>
        <taxon>Palaeoptera</taxon>
        <taxon>Odonata</taxon>
        <taxon>Epiprocta</taxon>
        <taxon>Anisoptera</taxon>
        <taxon>Libelluloidea</taxon>
        <taxon>Libellulidae</taxon>
        <taxon>Ladona</taxon>
    </lineage>
</organism>
<dbReference type="SUPFAM" id="SSF47473">
    <property type="entry name" value="EF-hand"/>
    <property type="match status" value="1"/>
</dbReference>
<dbReference type="InterPro" id="IPR011992">
    <property type="entry name" value="EF-hand-dom_pair"/>
</dbReference>
<evidence type="ECO:0000256" key="2">
    <source>
        <dbReference type="ARBA" id="ARBA00022737"/>
    </source>
</evidence>
<dbReference type="Proteomes" id="UP000792457">
    <property type="component" value="Unassembled WGS sequence"/>
</dbReference>
<evidence type="ECO:0000259" key="5">
    <source>
        <dbReference type="PROSITE" id="PS50222"/>
    </source>
</evidence>
<dbReference type="PROSITE" id="PS00018">
    <property type="entry name" value="EF_HAND_1"/>
    <property type="match status" value="1"/>
</dbReference>
<accession>A0A8K0KA66</accession>
<dbReference type="OrthoDB" id="6572480at2759"/>
<feature type="region of interest" description="Disordered" evidence="4">
    <location>
        <begin position="137"/>
        <end position="166"/>
    </location>
</feature>
<evidence type="ECO:0000256" key="4">
    <source>
        <dbReference type="SAM" id="MobiDB-lite"/>
    </source>
</evidence>
<dbReference type="Pfam" id="PF13499">
    <property type="entry name" value="EF-hand_7"/>
    <property type="match status" value="1"/>
</dbReference>
<dbReference type="SMART" id="SM00054">
    <property type="entry name" value="EFh"/>
    <property type="match status" value="2"/>
</dbReference>
<feature type="compositionally biased region" description="Basic and acidic residues" evidence="4">
    <location>
        <begin position="139"/>
        <end position="166"/>
    </location>
</feature>
<name>A0A8K0KA66_LADFU</name>
<proteinExistence type="predicted"/>
<dbReference type="EMBL" id="KZ308553">
    <property type="protein sequence ID" value="KAG8231384.1"/>
    <property type="molecule type" value="Genomic_DNA"/>
</dbReference>
<reference evidence="6" key="1">
    <citation type="submission" date="2013-04" db="EMBL/GenBank/DDBJ databases">
        <authorList>
            <person name="Qu J."/>
            <person name="Murali S.C."/>
            <person name="Bandaranaike D."/>
            <person name="Bellair M."/>
            <person name="Blankenburg K."/>
            <person name="Chao H."/>
            <person name="Dinh H."/>
            <person name="Doddapaneni H."/>
            <person name="Downs B."/>
            <person name="Dugan-Rocha S."/>
            <person name="Elkadiri S."/>
            <person name="Gnanaolivu R.D."/>
            <person name="Hernandez B."/>
            <person name="Javaid M."/>
            <person name="Jayaseelan J.C."/>
            <person name="Lee S."/>
            <person name="Li M."/>
            <person name="Ming W."/>
            <person name="Munidasa M."/>
            <person name="Muniz J."/>
            <person name="Nguyen L."/>
            <person name="Ongeri F."/>
            <person name="Osuji N."/>
            <person name="Pu L.-L."/>
            <person name="Puazo M."/>
            <person name="Qu C."/>
            <person name="Quiroz J."/>
            <person name="Raj R."/>
            <person name="Weissenberger G."/>
            <person name="Xin Y."/>
            <person name="Zou X."/>
            <person name="Han Y."/>
            <person name="Richards S."/>
            <person name="Worley K."/>
            <person name="Muzny D."/>
            <person name="Gibbs R."/>
        </authorList>
    </citation>
    <scope>NUCLEOTIDE SEQUENCE</scope>
    <source>
        <strain evidence="6">Sampled in the wild</strain>
    </source>
</reference>
<gene>
    <name evidence="6" type="ORF">J437_LFUL008932</name>
</gene>
<reference evidence="6" key="2">
    <citation type="submission" date="2017-10" db="EMBL/GenBank/DDBJ databases">
        <title>Ladona fulva Genome sequencing and assembly.</title>
        <authorList>
            <person name="Murali S."/>
            <person name="Richards S."/>
            <person name="Bandaranaike D."/>
            <person name="Bellair M."/>
            <person name="Blankenburg K."/>
            <person name="Chao H."/>
            <person name="Dinh H."/>
            <person name="Doddapaneni H."/>
            <person name="Dugan-Rocha S."/>
            <person name="Elkadiri S."/>
            <person name="Gnanaolivu R."/>
            <person name="Hernandez B."/>
            <person name="Skinner E."/>
            <person name="Javaid M."/>
            <person name="Lee S."/>
            <person name="Li M."/>
            <person name="Ming W."/>
            <person name="Munidasa M."/>
            <person name="Muniz J."/>
            <person name="Nguyen L."/>
            <person name="Hughes D."/>
            <person name="Osuji N."/>
            <person name="Pu L.-L."/>
            <person name="Puazo M."/>
            <person name="Qu C."/>
            <person name="Quiroz J."/>
            <person name="Raj R."/>
            <person name="Weissenberger G."/>
            <person name="Xin Y."/>
            <person name="Zou X."/>
            <person name="Han Y."/>
            <person name="Worley K."/>
            <person name="Muzny D."/>
            <person name="Gibbs R."/>
        </authorList>
    </citation>
    <scope>NUCLEOTIDE SEQUENCE</scope>
    <source>
        <strain evidence="6">Sampled in the wild</strain>
    </source>
</reference>
<feature type="domain" description="EF-hand" evidence="5">
    <location>
        <begin position="9"/>
        <end position="47"/>
    </location>
</feature>
<dbReference type="InterPro" id="IPR040365">
    <property type="entry name" value="EFHD1/2"/>
</dbReference>
<dbReference type="AlphaFoldDB" id="A0A8K0KA66"/>
<keyword evidence="7" id="KW-1185">Reference proteome</keyword>
<evidence type="ECO:0000313" key="6">
    <source>
        <dbReference type="EMBL" id="KAG8231384.1"/>
    </source>
</evidence>
<keyword evidence="1" id="KW-0479">Metal-binding</keyword>
<keyword evidence="2" id="KW-0677">Repeat</keyword>
<dbReference type="PROSITE" id="PS50222">
    <property type="entry name" value="EF_HAND_2"/>
    <property type="match status" value="2"/>
</dbReference>
<evidence type="ECO:0000313" key="7">
    <source>
        <dbReference type="Proteomes" id="UP000792457"/>
    </source>
</evidence>
<dbReference type="Gene3D" id="1.10.238.10">
    <property type="entry name" value="EF-hand"/>
    <property type="match status" value="1"/>
</dbReference>
<dbReference type="FunFam" id="1.10.238.10:FF:000112">
    <property type="entry name" value="EF-hand domain family, member D2"/>
    <property type="match status" value="1"/>
</dbReference>
<sequence>MANHKSEYKAIKDVQSIFLLRNRYDVGRDGFLDLEEVKKMMEKLGAPQTHLALKAMIKAVDEDEDGKISFREFLLVYRKAKAGELQEESGLGRLAALTEVDVDAVGVSAAATFFEAKKRKYVKERGRQEVWQDSEMNIEEQRKTSKFEDEIRQEKEERQRIETEKVQRRMEFKKKAALFQNGSPTNGNSD</sequence>
<evidence type="ECO:0000256" key="3">
    <source>
        <dbReference type="ARBA" id="ARBA00022837"/>
    </source>
</evidence>